<keyword evidence="2" id="KW-0472">Membrane</keyword>
<name>A0AAE0TW10_9PEZI</name>
<proteinExistence type="predicted"/>
<feature type="region of interest" description="Disordered" evidence="1">
    <location>
        <begin position="240"/>
        <end position="287"/>
    </location>
</feature>
<keyword evidence="4" id="KW-1185">Reference proteome</keyword>
<feature type="transmembrane region" description="Helical" evidence="2">
    <location>
        <begin position="77"/>
        <end position="101"/>
    </location>
</feature>
<evidence type="ECO:0008006" key="5">
    <source>
        <dbReference type="Google" id="ProtNLM"/>
    </source>
</evidence>
<evidence type="ECO:0000313" key="4">
    <source>
        <dbReference type="Proteomes" id="UP001285441"/>
    </source>
</evidence>
<keyword evidence="2" id="KW-0812">Transmembrane</keyword>
<organism evidence="3 4">
    <name type="scientific">Podospora didyma</name>
    <dbReference type="NCBI Taxonomy" id="330526"/>
    <lineage>
        <taxon>Eukaryota</taxon>
        <taxon>Fungi</taxon>
        <taxon>Dikarya</taxon>
        <taxon>Ascomycota</taxon>
        <taxon>Pezizomycotina</taxon>
        <taxon>Sordariomycetes</taxon>
        <taxon>Sordariomycetidae</taxon>
        <taxon>Sordariales</taxon>
        <taxon>Podosporaceae</taxon>
        <taxon>Podospora</taxon>
    </lineage>
</organism>
<feature type="compositionally biased region" description="Low complexity" evidence="1">
    <location>
        <begin position="317"/>
        <end position="330"/>
    </location>
</feature>
<feature type="region of interest" description="Disordered" evidence="1">
    <location>
        <begin position="309"/>
        <end position="401"/>
    </location>
</feature>
<accession>A0AAE0TW10</accession>
<gene>
    <name evidence="3" type="ORF">B0H63DRAFT_476133</name>
</gene>
<dbReference type="Proteomes" id="UP001285441">
    <property type="component" value="Unassembled WGS sequence"/>
</dbReference>
<reference evidence="3" key="2">
    <citation type="submission" date="2023-06" db="EMBL/GenBank/DDBJ databases">
        <authorList>
            <consortium name="Lawrence Berkeley National Laboratory"/>
            <person name="Haridas S."/>
            <person name="Hensen N."/>
            <person name="Bonometti L."/>
            <person name="Westerberg I."/>
            <person name="Brannstrom I.O."/>
            <person name="Guillou S."/>
            <person name="Cros-Aarteil S."/>
            <person name="Calhoun S."/>
            <person name="Kuo A."/>
            <person name="Mondo S."/>
            <person name="Pangilinan J."/>
            <person name="Riley R."/>
            <person name="LaButti K."/>
            <person name="Andreopoulos B."/>
            <person name="Lipzen A."/>
            <person name="Chen C."/>
            <person name="Yanf M."/>
            <person name="Daum C."/>
            <person name="Ng V."/>
            <person name="Clum A."/>
            <person name="Steindorff A."/>
            <person name="Ohm R."/>
            <person name="Martin F."/>
            <person name="Silar P."/>
            <person name="Natvig D."/>
            <person name="Lalanne C."/>
            <person name="Gautier V."/>
            <person name="Ament-velasquez S.L."/>
            <person name="Kruys A."/>
            <person name="Hutchinson M.I."/>
            <person name="Powell A.J."/>
            <person name="Barry K."/>
            <person name="Miller A.N."/>
            <person name="Grigoriev I.V."/>
            <person name="Debuchy R."/>
            <person name="Gladieux P."/>
            <person name="Thoren M.H."/>
            <person name="Johannesson H."/>
        </authorList>
    </citation>
    <scope>NUCLEOTIDE SEQUENCE</scope>
    <source>
        <strain evidence="3">CBS 232.78</strain>
    </source>
</reference>
<evidence type="ECO:0000256" key="2">
    <source>
        <dbReference type="SAM" id="Phobius"/>
    </source>
</evidence>
<reference evidence="3" key="1">
    <citation type="journal article" date="2023" name="Mol. Phylogenet. Evol.">
        <title>Genome-scale phylogeny and comparative genomics of the fungal order Sordariales.</title>
        <authorList>
            <person name="Hensen N."/>
            <person name="Bonometti L."/>
            <person name="Westerberg I."/>
            <person name="Brannstrom I.O."/>
            <person name="Guillou S."/>
            <person name="Cros-Aarteil S."/>
            <person name="Calhoun S."/>
            <person name="Haridas S."/>
            <person name="Kuo A."/>
            <person name="Mondo S."/>
            <person name="Pangilinan J."/>
            <person name="Riley R."/>
            <person name="LaButti K."/>
            <person name="Andreopoulos B."/>
            <person name="Lipzen A."/>
            <person name="Chen C."/>
            <person name="Yan M."/>
            <person name="Daum C."/>
            <person name="Ng V."/>
            <person name="Clum A."/>
            <person name="Steindorff A."/>
            <person name="Ohm R.A."/>
            <person name="Martin F."/>
            <person name="Silar P."/>
            <person name="Natvig D.O."/>
            <person name="Lalanne C."/>
            <person name="Gautier V."/>
            <person name="Ament-Velasquez S.L."/>
            <person name="Kruys A."/>
            <person name="Hutchinson M.I."/>
            <person name="Powell A.J."/>
            <person name="Barry K."/>
            <person name="Miller A.N."/>
            <person name="Grigoriev I.V."/>
            <person name="Debuchy R."/>
            <person name="Gladieux P."/>
            <person name="Hiltunen Thoren M."/>
            <person name="Johannesson H."/>
        </authorList>
    </citation>
    <scope>NUCLEOTIDE SEQUENCE</scope>
    <source>
        <strain evidence="3">CBS 232.78</strain>
    </source>
</reference>
<evidence type="ECO:0000313" key="3">
    <source>
        <dbReference type="EMBL" id="KAK3381591.1"/>
    </source>
</evidence>
<comment type="caution">
    <text evidence="3">The sequence shown here is derived from an EMBL/GenBank/DDBJ whole genome shotgun (WGS) entry which is preliminary data.</text>
</comment>
<evidence type="ECO:0000256" key="1">
    <source>
        <dbReference type="SAM" id="MobiDB-lite"/>
    </source>
</evidence>
<feature type="compositionally biased region" description="Pro residues" evidence="1">
    <location>
        <begin position="210"/>
        <end position="219"/>
    </location>
</feature>
<feature type="region of interest" description="Disordered" evidence="1">
    <location>
        <begin position="203"/>
        <end position="227"/>
    </location>
</feature>
<dbReference type="EMBL" id="JAULSW010000005">
    <property type="protein sequence ID" value="KAK3381591.1"/>
    <property type="molecule type" value="Genomic_DNA"/>
</dbReference>
<protein>
    <recommendedName>
        <fullName evidence="5">MARVEL domain-containing protein</fullName>
    </recommendedName>
</protein>
<keyword evidence="2" id="KW-1133">Transmembrane helix</keyword>
<sequence>MAWETSTWLALIRLFQLTGAVAASGLNGFLTVKIYVGHLGLTQVMVILEMLVILLFIYTTVSLFIQHTGQRSERKSWLICSIVFDVIFCAFALSMVSVLAYSGLPLHCGGLTRLFPGMDPNTPRFGDGDAGTRGELDKFCGLEQSFYIIALSFVFTYIATIVLTVLRIFENSYTKTSKMNEVLDSLDRANDIEGKMCDFSTPISSTPTLATPPPPPPPSEGIISRSNSLSSNMTASTFFSQGVPGLNHRPSIIPRRPVGQPLVARPPMPTIQSSMSSQFHTHPPSAGLGLGFVPIPLDEDSAEAALVADGMQHEQRQQQQQREQQQQQQQFRLPRLPEDQAAESALVSDGMRPSEPMLPPYYPRGGNEMSGHSSNESNDMRLSDYIKGGTRAQDMKDSGRY</sequence>
<feature type="compositionally biased region" description="Polar residues" evidence="1">
    <location>
        <begin position="270"/>
        <end position="280"/>
    </location>
</feature>
<dbReference type="AlphaFoldDB" id="A0AAE0TW10"/>
<feature type="transmembrane region" description="Helical" evidence="2">
    <location>
        <begin position="46"/>
        <end position="65"/>
    </location>
</feature>
<feature type="transmembrane region" description="Helical" evidence="2">
    <location>
        <begin position="146"/>
        <end position="169"/>
    </location>
</feature>